<dbReference type="NCBIfam" id="NF001126">
    <property type="entry name" value="PRK00139.1-4"/>
    <property type="match status" value="1"/>
</dbReference>
<dbReference type="EMBL" id="AP021857">
    <property type="protein sequence ID" value="BBO19952.1"/>
    <property type="molecule type" value="Genomic_DNA"/>
</dbReference>
<evidence type="ECO:0000256" key="4">
    <source>
        <dbReference type="ARBA" id="ARBA00022984"/>
    </source>
</evidence>
<dbReference type="Pfam" id="PF01225">
    <property type="entry name" value="Mur_ligase"/>
    <property type="match status" value="1"/>
</dbReference>
<feature type="binding site" evidence="7">
    <location>
        <position position="29"/>
    </location>
    <ligand>
        <name>UDP-N-acetyl-alpha-D-muramoyl-L-alanyl-D-glutamate</name>
        <dbReference type="ChEBI" id="CHEBI:83900"/>
    </ligand>
</feature>
<feature type="binding site" evidence="7">
    <location>
        <position position="153"/>
    </location>
    <ligand>
        <name>UDP-N-acetyl-alpha-D-muramoyl-L-alanyl-D-glutamate</name>
        <dbReference type="ChEBI" id="CHEBI:83900"/>
    </ligand>
</feature>
<comment type="cofactor">
    <cofactor evidence="7">
        <name>Mg(2+)</name>
        <dbReference type="ChEBI" id="CHEBI:18420"/>
    </cofactor>
</comment>
<keyword evidence="7" id="KW-0460">Magnesium</keyword>
<keyword evidence="4 7" id="KW-0573">Peptidoglycan synthesis</keyword>
<feature type="binding site" evidence="7">
    <location>
        <position position="388"/>
    </location>
    <ligand>
        <name>meso-2,6-diaminopimelate</name>
        <dbReference type="ChEBI" id="CHEBI:57791"/>
    </ligand>
</feature>
<evidence type="ECO:0000256" key="6">
    <source>
        <dbReference type="ARBA" id="ARBA00023316"/>
    </source>
</evidence>
<dbReference type="SUPFAM" id="SSF53244">
    <property type="entry name" value="MurD-like peptide ligases, peptide-binding domain"/>
    <property type="match status" value="1"/>
</dbReference>
<dbReference type="GO" id="GO:0000287">
    <property type="term" value="F:magnesium ion binding"/>
    <property type="evidence" value="ECO:0007669"/>
    <property type="project" value="UniProtKB-UniRule"/>
</dbReference>
<dbReference type="GO" id="GO:0005737">
    <property type="term" value="C:cytoplasm"/>
    <property type="evidence" value="ECO:0007669"/>
    <property type="project" value="UniProtKB-SubCell"/>
</dbReference>
<feature type="binding site" evidence="7">
    <location>
        <begin position="412"/>
        <end position="415"/>
    </location>
    <ligand>
        <name>meso-2,6-diaminopimelate</name>
        <dbReference type="ChEBI" id="CHEBI:57791"/>
    </ligand>
</feature>
<feature type="modified residue" description="N6-carboxylysine" evidence="7">
    <location>
        <position position="221"/>
    </location>
</feature>
<evidence type="ECO:0000256" key="8">
    <source>
        <dbReference type="RuleBase" id="RU004135"/>
    </source>
</evidence>
<accession>A0A809RKH3</accession>
<evidence type="ECO:0000256" key="1">
    <source>
        <dbReference type="ARBA" id="ARBA00005898"/>
    </source>
</evidence>
<comment type="PTM">
    <text evidence="7">Carboxylation is probably crucial for Mg(2+) binding and, consequently, for the gamma-phosphate positioning of ATP.</text>
</comment>
<keyword evidence="7" id="KW-0067">ATP-binding</keyword>
<dbReference type="KEGG" id="ddz:DSYM_06510"/>
<feature type="binding site" evidence="7">
    <location>
        <begin position="112"/>
        <end position="118"/>
    </location>
    <ligand>
        <name>ATP</name>
        <dbReference type="ChEBI" id="CHEBI:30616"/>
    </ligand>
</feature>
<reference evidence="12" key="1">
    <citation type="journal article" name="DNA Res.">
        <title>The physiological potential of anammox bacteria as revealed by their core genome structure.</title>
        <authorList>
            <person name="Okubo T."/>
            <person name="Toyoda A."/>
            <person name="Fukuhara K."/>
            <person name="Uchiyama I."/>
            <person name="Harigaya Y."/>
            <person name="Kuroiwa M."/>
            <person name="Suzuki T."/>
            <person name="Murakami Y."/>
            <person name="Suwa Y."/>
            <person name="Takami H."/>
        </authorList>
    </citation>
    <scope>NUCLEOTIDE SEQUENCE</scope>
    <source>
        <strain evidence="12">317325-3</strain>
    </source>
</reference>
<feature type="short sequence motif" description="Meso-diaminopimelate recognition motif" evidence="7">
    <location>
        <begin position="412"/>
        <end position="415"/>
    </location>
</feature>
<evidence type="ECO:0000259" key="10">
    <source>
        <dbReference type="Pfam" id="PF02875"/>
    </source>
</evidence>
<keyword evidence="6 7" id="KW-0961">Cell wall biogenesis/degradation</keyword>
<feature type="domain" description="Mur ligase central" evidence="11">
    <location>
        <begin position="110"/>
        <end position="313"/>
    </location>
</feature>
<comment type="similarity">
    <text evidence="1 7">Belongs to the MurCDEF family. MurE subfamily.</text>
</comment>
<dbReference type="Pfam" id="PF08245">
    <property type="entry name" value="Mur_ligase_M"/>
    <property type="match status" value="1"/>
</dbReference>
<feature type="domain" description="Mur ligase N-terminal catalytic" evidence="9">
    <location>
        <begin position="25"/>
        <end position="87"/>
    </location>
</feature>
<dbReference type="GO" id="GO:0009252">
    <property type="term" value="P:peptidoglycan biosynthetic process"/>
    <property type="evidence" value="ECO:0007669"/>
    <property type="project" value="UniProtKB-UniRule"/>
</dbReference>
<dbReference type="GO" id="GO:0008360">
    <property type="term" value="P:regulation of cell shape"/>
    <property type="evidence" value="ECO:0007669"/>
    <property type="project" value="UniProtKB-KW"/>
</dbReference>
<dbReference type="InterPro" id="IPR035911">
    <property type="entry name" value="MurE/MurF_N"/>
</dbReference>
<feature type="binding site" evidence="7">
    <location>
        <position position="463"/>
    </location>
    <ligand>
        <name>meso-2,6-diaminopimelate</name>
        <dbReference type="ChEBI" id="CHEBI:57791"/>
    </ligand>
</feature>
<feature type="binding site" evidence="7">
    <location>
        <position position="189"/>
    </location>
    <ligand>
        <name>UDP-N-acetyl-alpha-D-muramoyl-L-alanyl-D-glutamate</name>
        <dbReference type="ChEBI" id="CHEBI:83900"/>
    </ligand>
</feature>
<dbReference type="Gene3D" id="3.40.1390.10">
    <property type="entry name" value="MurE/MurF, N-terminal domain"/>
    <property type="match status" value="1"/>
</dbReference>
<evidence type="ECO:0000259" key="9">
    <source>
        <dbReference type="Pfam" id="PF01225"/>
    </source>
</evidence>
<protein>
    <recommendedName>
        <fullName evidence="7">UDP-N-acetylmuramoyl-L-alanyl-D-glutamate--2,6-diaminopimelate ligase</fullName>
        <ecNumber evidence="7">6.3.2.13</ecNumber>
    </recommendedName>
    <alternativeName>
        <fullName evidence="7">Meso-A2pm-adding enzyme</fullName>
    </alternativeName>
    <alternativeName>
        <fullName evidence="7">Meso-diaminopimelate-adding enzyme</fullName>
    </alternativeName>
    <alternativeName>
        <fullName evidence="7">UDP-MurNAc-L-Ala-D-Glu:meso-diaminopimelate ligase</fullName>
    </alternativeName>
    <alternativeName>
        <fullName evidence="7">UDP-MurNAc-tripeptide synthetase</fullName>
    </alternativeName>
    <alternativeName>
        <fullName evidence="7">UDP-N-acetylmuramyl-tripeptide synthetase</fullName>
    </alternativeName>
</protein>
<feature type="domain" description="Mur ligase C-terminal" evidence="10">
    <location>
        <begin position="336"/>
        <end position="465"/>
    </location>
</feature>
<proteinExistence type="inferred from homology"/>
<feature type="binding site" evidence="7">
    <location>
        <position position="467"/>
    </location>
    <ligand>
        <name>meso-2,6-diaminopimelate</name>
        <dbReference type="ChEBI" id="CHEBI:57791"/>
    </ligand>
</feature>
<evidence type="ECO:0000256" key="2">
    <source>
        <dbReference type="ARBA" id="ARBA00022618"/>
    </source>
</evidence>
<keyword evidence="2 7" id="KW-0132">Cell division</keyword>
<evidence type="ECO:0000256" key="5">
    <source>
        <dbReference type="ARBA" id="ARBA00023306"/>
    </source>
</evidence>
<dbReference type="HAMAP" id="MF_00208">
    <property type="entry name" value="MurE"/>
    <property type="match status" value="1"/>
</dbReference>
<comment type="caution">
    <text evidence="7">Lacks conserved residue(s) required for the propagation of feature annotation.</text>
</comment>
<dbReference type="GO" id="GO:0005524">
    <property type="term" value="F:ATP binding"/>
    <property type="evidence" value="ECO:0007669"/>
    <property type="project" value="UniProtKB-UniRule"/>
</dbReference>
<dbReference type="InterPro" id="IPR000713">
    <property type="entry name" value="Mur_ligase_N"/>
</dbReference>
<keyword evidence="7 12" id="KW-0436">Ligase</keyword>
<dbReference type="PANTHER" id="PTHR23135">
    <property type="entry name" value="MUR LIGASE FAMILY MEMBER"/>
    <property type="match status" value="1"/>
</dbReference>
<dbReference type="Proteomes" id="UP000662914">
    <property type="component" value="Chromosome"/>
</dbReference>
<dbReference type="AlphaFoldDB" id="A0A809RKH3"/>
<dbReference type="Pfam" id="PF02875">
    <property type="entry name" value="Mur_ligase_C"/>
    <property type="match status" value="1"/>
</dbReference>
<dbReference type="Gene3D" id="3.40.1190.10">
    <property type="entry name" value="Mur-like, catalytic domain"/>
    <property type="match status" value="1"/>
</dbReference>
<feature type="binding site" evidence="7">
    <location>
        <position position="187"/>
    </location>
    <ligand>
        <name>UDP-N-acetyl-alpha-D-muramoyl-L-alanyl-D-glutamate</name>
        <dbReference type="ChEBI" id="CHEBI:83900"/>
    </ligand>
</feature>
<dbReference type="InterPro" id="IPR036615">
    <property type="entry name" value="Mur_ligase_C_dom_sf"/>
</dbReference>
<dbReference type="GO" id="GO:0051301">
    <property type="term" value="P:cell division"/>
    <property type="evidence" value="ECO:0007669"/>
    <property type="project" value="UniProtKB-KW"/>
</dbReference>
<organism evidence="12 13">
    <name type="scientific">Candidatus Desulfobacillus denitrificans</name>
    <dbReference type="NCBI Taxonomy" id="2608985"/>
    <lineage>
        <taxon>Bacteria</taxon>
        <taxon>Pseudomonadati</taxon>
        <taxon>Pseudomonadota</taxon>
        <taxon>Betaproteobacteria</taxon>
        <taxon>Candidatus Desulfobacillus</taxon>
    </lineage>
</organism>
<comment type="subcellular location">
    <subcellularLocation>
        <location evidence="7 8">Cytoplasm</location>
    </subcellularLocation>
</comment>
<dbReference type="GO" id="GO:0071555">
    <property type="term" value="P:cell wall organization"/>
    <property type="evidence" value="ECO:0007669"/>
    <property type="project" value="UniProtKB-KW"/>
</dbReference>
<dbReference type="InterPro" id="IPR005761">
    <property type="entry name" value="UDP-N-AcMur-Glu-dNH2Pim_ligase"/>
</dbReference>
<keyword evidence="7" id="KW-0547">Nucleotide-binding</keyword>
<evidence type="ECO:0000256" key="7">
    <source>
        <dbReference type="HAMAP-Rule" id="MF_00208"/>
    </source>
</evidence>
<evidence type="ECO:0000313" key="12">
    <source>
        <dbReference type="EMBL" id="BBO19952.1"/>
    </source>
</evidence>
<feature type="binding site" evidence="7">
    <location>
        <position position="181"/>
    </location>
    <ligand>
        <name>UDP-N-acetyl-alpha-D-muramoyl-L-alanyl-D-glutamate</name>
        <dbReference type="ChEBI" id="CHEBI:83900"/>
    </ligand>
</feature>
<comment type="function">
    <text evidence="7">Catalyzes the addition of meso-diaminopimelic acid to the nucleotide precursor UDP-N-acetylmuramoyl-L-alanyl-D-glutamate (UMAG) in the biosynthesis of bacterial cell-wall peptidoglycan.</text>
</comment>
<dbReference type="InterPro" id="IPR036565">
    <property type="entry name" value="Mur-like_cat_sf"/>
</dbReference>
<dbReference type="InterPro" id="IPR004101">
    <property type="entry name" value="Mur_ligase_C"/>
</dbReference>
<gene>
    <name evidence="7" type="primary">murE</name>
    <name evidence="12" type="ORF">DSYM_06510</name>
</gene>
<feature type="binding site" evidence="7">
    <location>
        <begin position="154"/>
        <end position="155"/>
    </location>
    <ligand>
        <name>UDP-N-acetyl-alpha-D-muramoyl-L-alanyl-D-glutamate</name>
        <dbReference type="ChEBI" id="CHEBI:83900"/>
    </ligand>
</feature>
<evidence type="ECO:0000256" key="3">
    <source>
        <dbReference type="ARBA" id="ARBA00022960"/>
    </source>
</evidence>
<keyword evidence="5 7" id="KW-0131">Cell cycle</keyword>
<dbReference type="InterPro" id="IPR013221">
    <property type="entry name" value="Mur_ligase_cen"/>
</dbReference>
<keyword evidence="7" id="KW-0963">Cytoplasm</keyword>
<dbReference type="Gene3D" id="3.90.190.20">
    <property type="entry name" value="Mur ligase, C-terminal domain"/>
    <property type="match status" value="1"/>
</dbReference>
<sequence>MKRELGEAQRVLDELQGQGVTAASLCADSRAVAPGDVFVAYPGARADGRRFIADAVARGAAAVLREGHGGGGAAAVVVPVVAVDDLQALSGWLAHLVYGRPSEQLWTVGVTGTNGKTSVSQWIAQAFALLGRRCAVVGTLGCGFPGSLEESANTTPDALTLHRLFAQYLAQGAQAAAMEVSSIGLHQGRVNGVHFDVAVFTNLTRDHLEYHGSMAAYGAAKAMLFETPGLKAAVVNLDDALGRRIAQDLAGSGVAVSGYSLQGAGGATLAAEDIAATPRGLRFTAVAPQGRARIETPLVGEFNVANLLAVLGALLASGIPFARAAAVLPELTSAPGRMQALGGEGAPLAVVDYAHTPDALDKALVALRATATARGGRLVCVFGCGGNRDPGKRPLMGEAAARRADAVILTSDNPREEDPQAILADIARGTAGASNVRTVVDRAAAIRAAIAEAGARDVVLIAGKGHEPYQEIGGRRLPFSDAECAAAVLAARGGPPR</sequence>
<dbReference type="EC" id="6.3.2.13" evidence="7"/>
<evidence type="ECO:0000313" key="13">
    <source>
        <dbReference type="Proteomes" id="UP000662914"/>
    </source>
</evidence>
<comment type="catalytic activity">
    <reaction evidence="7">
        <text>UDP-N-acetyl-alpha-D-muramoyl-L-alanyl-D-glutamate + meso-2,6-diaminopimelate + ATP = UDP-N-acetyl-alpha-D-muramoyl-L-alanyl-gamma-D-glutamyl-meso-2,6-diaminopimelate + ADP + phosphate + H(+)</text>
        <dbReference type="Rhea" id="RHEA:23676"/>
        <dbReference type="ChEBI" id="CHEBI:15378"/>
        <dbReference type="ChEBI" id="CHEBI:30616"/>
        <dbReference type="ChEBI" id="CHEBI:43474"/>
        <dbReference type="ChEBI" id="CHEBI:57791"/>
        <dbReference type="ChEBI" id="CHEBI:83900"/>
        <dbReference type="ChEBI" id="CHEBI:83905"/>
        <dbReference type="ChEBI" id="CHEBI:456216"/>
        <dbReference type="EC" id="6.3.2.13"/>
    </reaction>
</comment>
<dbReference type="NCBIfam" id="NF001124">
    <property type="entry name" value="PRK00139.1-2"/>
    <property type="match status" value="1"/>
</dbReference>
<name>A0A809RKH3_9PROT</name>
<dbReference type="NCBIfam" id="TIGR01085">
    <property type="entry name" value="murE"/>
    <property type="match status" value="1"/>
</dbReference>
<dbReference type="UniPathway" id="UPA00219"/>
<evidence type="ECO:0000259" key="11">
    <source>
        <dbReference type="Pfam" id="PF08245"/>
    </source>
</evidence>
<dbReference type="SUPFAM" id="SSF53623">
    <property type="entry name" value="MurD-like peptide ligases, catalytic domain"/>
    <property type="match status" value="1"/>
</dbReference>
<keyword evidence="3 7" id="KW-0133">Cell shape</keyword>
<comment type="pathway">
    <text evidence="7 8">Cell wall biogenesis; peptidoglycan biosynthesis.</text>
</comment>
<dbReference type="GO" id="GO:0008765">
    <property type="term" value="F:UDP-N-acetylmuramoylalanyl-D-glutamate-2,6-diaminopimelate ligase activity"/>
    <property type="evidence" value="ECO:0007669"/>
    <property type="project" value="UniProtKB-UniRule"/>
</dbReference>
<dbReference type="SUPFAM" id="SSF63418">
    <property type="entry name" value="MurE/MurF N-terminal domain"/>
    <property type="match status" value="1"/>
</dbReference>
<dbReference type="PANTHER" id="PTHR23135:SF4">
    <property type="entry name" value="UDP-N-ACETYLMURAMOYL-L-ALANYL-D-GLUTAMATE--2,6-DIAMINOPIMELATE LIGASE MURE HOMOLOG, CHLOROPLASTIC"/>
    <property type="match status" value="1"/>
</dbReference>